<accession>A0A853EUR7</accession>
<sequence>MTAAHVTVIENAPDAPLGSFEQHLTAAGLTVRTVRPHAGEALPALADLGAGLVVLGGDGTAYDDERTPWLPGLRTLLLDAATSGVPTLAVCLGAQLLAVAGGGQVTVAAPPGRESGAVRIFWRPEARTDAVVGATARAAAEVGGRASVYPTDHADAVSELPRDAVWLASSNMYPFQAFRLGSALAVQFHPEADAAMLEQWLADAEPAERAEALESLAQAAERAETNGAELARAFVEQVLTTSTESVLV</sequence>
<dbReference type="Gene3D" id="3.40.50.880">
    <property type="match status" value="1"/>
</dbReference>
<dbReference type="PANTHER" id="PTHR42695:SF5">
    <property type="entry name" value="GLUTAMINE AMIDOTRANSFERASE YLR126C-RELATED"/>
    <property type="match status" value="1"/>
</dbReference>
<dbReference type="SUPFAM" id="SSF52317">
    <property type="entry name" value="Class I glutamine amidotransferase-like"/>
    <property type="match status" value="1"/>
</dbReference>
<dbReference type="CDD" id="cd01741">
    <property type="entry name" value="GATase1_1"/>
    <property type="match status" value="1"/>
</dbReference>
<dbReference type="InterPro" id="IPR044992">
    <property type="entry name" value="ChyE-like"/>
</dbReference>
<dbReference type="InterPro" id="IPR017926">
    <property type="entry name" value="GATASE"/>
</dbReference>
<evidence type="ECO:0000259" key="1">
    <source>
        <dbReference type="Pfam" id="PF00117"/>
    </source>
</evidence>
<feature type="domain" description="Glutamine amidotransferase" evidence="1">
    <location>
        <begin position="23"/>
        <end position="193"/>
    </location>
</feature>
<organism evidence="2 3">
    <name type="scientific">Sanguibacter inulinus</name>
    <dbReference type="NCBI Taxonomy" id="60922"/>
    <lineage>
        <taxon>Bacteria</taxon>
        <taxon>Bacillati</taxon>
        <taxon>Actinomycetota</taxon>
        <taxon>Actinomycetes</taxon>
        <taxon>Micrococcales</taxon>
        <taxon>Sanguibacteraceae</taxon>
        <taxon>Sanguibacter</taxon>
    </lineage>
</organism>
<dbReference type="Pfam" id="PF00117">
    <property type="entry name" value="GATase"/>
    <property type="match status" value="1"/>
</dbReference>
<comment type="caution">
    <text evidence="2">The sequence shown here is derived from an EMBL/GenBank/DDBJ whole genome shotgun (WGS) entry which is preliminary data.</text>
</comment>
<dbReference type="RefSeq" id="WP_056128192.1">
    <property type="nucleotide sequence ID" value="NZ_JACBYE010000030.1"/>
</dbReference>
<protein>
    <submittedName>
        <fullName evidence="2">Type 1 glutamine amidotransferase</fullName>
    </submittedName>
</protein>
<gene>
    <name evidence="2" type="ORF">HZZ10_12200</name>
</gene>
<dbReference type="GO" id="GO:0005829">
    <property type="term" value="C:cytosol"/>
    <property type="evidence" value="ECO:0007669"/>
    <property type="project" value="TreeGrafter"/>
</dbReference>
<name>A0A853EUR7_9MICO</name>
<dbReference type="Proteomes" id="UP000561011">
    <property type="component" value="Unassembled WGS sequence"/>
</dbReference>
<proteinExistence type="predicted"/>
<evidence type="ECO:0000313" key="2">
    <source>
        <dbReference type="EMBL" id="NYS94277.1"/>
    </source>
</evidence>
<keyword evidence="2" id="KW-0808">Transferase</keyword>
<reference evidence="2 3" key="1">
    <citation type="submission" date="2020-07" db="EMBL/GenBank/DDBJ databases">
        <title>MOT database genomes.</title>
        <authorList>
            <person name="Joseph S."/>
            <person name="Aduse-Opoku J."/>
            <person name="Hashim A."/>
            <person name="Wade W."/>
            <person name="Curtis M."/>
        </authorList>
    </citation>
    <scope>NUCLEOTIDE SEQUENCE [LARGE SCALE GENOMIC DNA]</scope>
    <source>
        <strain evidence="2 3">DSM 100099</strain>
    </source>
</reference>
<dbReference type="EMBL" id="JACBYE010000030">
    <property type="protein sequence ID" value="NYS94277.1"/>
    <property type="molecule type" value="Genomic_DNA"/>
</dbReference>
<dbReference type="InterPro" id="IPR029062">
    <property type="entry name" value="Class_I_gatase-like"/>
</dbReference>
<dbReference type="PROSITE" id="PS51273">
    <property type="entry name" value="GATASE_TYPE_1"/>
    <property type="match status" value="1"/>
</dbReference>
<dbReference type="GO" id="GO:0016740">
    <property type="term" value="F:transferase activity"/>
    <property type="evidence" value="ECO:0007669"/>
    <property type="project" value="UniProtKB-KW"/>
</dbReference>
<dbReference type="AlphaFoldDB" id="A0A853EUR7"/>
<keyword evidence="2" id="KW-0315">Glutamine amidotransferase</keyword>
<dbReference type="PANTHER" id="PTHR42695">
    <property type="entry name" value="GLUTAMINE AMIDOTRANSFERASE YLR126C-RELATED"/>
    <property type="match status" value="1"/>
</dbReference>
<evidence type="ECO:0000313" key="3">
    <source>
        <dbReference type="Proteomes" id="UP000561011"/>
    </source>
</evidence>
<keyword evidence="3" id="KW-1185">Reference proteome</keyword>